<gene>
    <name evidence="5" type="ORF">PEVE_00002821</name>
</gene>
<keyword evidence="6" id="KW-1185">Reference proteome</keyword>
<dbReference type="Gene3D" id="3.40.50.300">
    <property type="entry name" value="P-loop containing nucleotide triphosphate hydrolases"/>
    <property type="match status" value="1"/>
</dbReference>
<feature type="repeat" description="TPR" evidence="3">
    <location>
        <begin position="1126"/>
        <end position="1159"/>
    </location>
</feature>
<protein>
    <recommendedName>
        <fullName evidence="7">UDP-N-acetylglucosamine--peptide N-acetylglucosaminyltransferase SPINDLY</fullName>
    </recommendedName>
</protein>
<dbReference type="PROSITE" id="PS50293">
    <property type="entry name" value="TPR_REGION"/>
    <property type="match status" value="3"/>
</dbReference>
<dbReference type="PROSITE" id="PS50005">
    <property type="entry name" value="TPR"/>
    <property type="match status" value="15"/>
</dbReference>
<dbReference type="PANTHER" id="PTHR45641">
    <property type="entry name" value="TETRATRICOPEPTIDE REPEAT PROTEIN (AFU_ORTHOLOGUE AFUA_6G03870)"/>
    <property type="match status" value="1"/>
</dbReference>
<evidence type="ECO:0000256" key="3">
    <source>
        <dbReference type="PROSITE-ProRule" id="PRU00339"/>
    </source>
</evidence>
<feature type="repeat" description="TPR" evidence="3">
    <location>
        <begin position="1042"/>
        <end position="1075"/>
    </location>
</feature>
<dbReference type="Gene3D" id="1.25.40.10">
    <property type="entry name" value="Tetratricopeptide repeat domain"/>
    <property type="match status" value="6"/>
</dbReference>
<dbReference type="Proteomes" id="UP001159427">
    <property type="component" value="Unassembled WGS sequence"/>
</dbReference>
<sequence>MEYTPQQLNYFRIRYIAFNLVPEGLRKVFKQEWNFLYMTTPFGEWKDIPQNGSDFYNNETGKSRKKNGRYFATIQKGNTAEWDCSCLLFAILFSDSIGTTLSSTIRKEVDDPRQVRNDVAHINEVELTDAEFQNYVARVIATFTSLELLTDEIEDVKNQSSFPTAEVKSLKLKADGLKADLKAKDEEVKNLNSELQSKQEEVETLTQEISSKVESFCSLTFKPSHQIIRRSNDVTRIKNKLEELYNESKGAISTIYLSGIPGCGKSQFARQVGQEVYDKSLREDEGLTFVSTLNAETLDSLANSYFNLAKQLGVTEYALTNLATSTKVDSSEKIQHLMRFISPKVKQFSAWLIIVDNVVDLSVVRSYLPPSASEEWGHGQMLVTTQDTQSIPFNSPHTYHESLSKGMHPDDAVDLLREVSQISNQQEAEEVAKVLEYQPLALAAAAVYVQTIVSYNTPNYGWTKYLETFNSEEREAREELFAKKNRAYPKTTATAIRIAITRALESDKVLCEVFCLFSLCTSDSLPIEAAVNFVKFRNKQQKEEIIRAKILESTMITCLYDVDGTPTYLRVHNVVHEVLKSTVTSVLNRTHKAEYFSVAVKIFSSLIEDNKKLLLASESACIKLRLTTSHCKELYQHFKTNFTDTELTNNELFPSIAPRNFVSWLSSTAEVSRDLSNISDAHLFCTLCSDFVNYLDDELRDKLEKANYFRVQGLVSKDLDKNNQAKEYFEKSLAIRKEIYGEHHGDVATSYNNLGNVYCDLGQYNQAKEYYEKSLTIRKEIYGEHHGDVAQSYNNLGIVYSGLGQYSQSKEYYEKSLAIRKEIYGEHHGDVAASYNNLGLVYSDLGQYNQAKEYHEKSLAIKKEIYGEHHGAVAASYNNLGLVYSDLCQYNQAKEYHEKSLAIRKEIYGEHHGAVAASYNNLGLVYSDLCQYNQAKEYHEKSLAIKKEIYGEHHGAVAASYNNLGLVYSDLCQYNQAKEYHEKSLAIRKEIYGEHHGDVTGRYNNLGNVYRKLGQYNQAKEYHEKSLAIRKEIYGEQHGYVAASYNNLGIVYSDLCQYNQAKEYHEKSLTIRKEIYGEHHGGVATSYNNLGAVYSDLRQYNQAKEYLEKSLAITKEIYGEHHGWVATSYKNLGLVYSGLGQYNQAKEYHEKSVAISKEIYGEHHGAVARSYNNLGLVYSGLGQYNQAKEYHEKSVAISKEIYGEHHGAVARSYNNLGIVYSALGQYNQAKEYHEKSLAIRKEIYGEHHGDVAASYISLGNVYSNLCKYNQAKEYYEKSLAIRKEIYGEHHGDVAQRYNNLGIVYRKLGQYNQAKEYHEKSLAVKKITYGEEHSYVANSYFDLGNIYCSVKQYPVSAECYEKALNINKTLYGEQHAVVKRTFNELGFVKRKQRELNQTRNKCCIV</sequence>
<evidence type="ECO:0000256" key="2">
    <source>
        <dbReference type="ARBA" id="ARBA00022803"/>
    </source>
</evidence>
<evidence type="ECO:0000313" key="6">
    <source>
        <dbReference type="Proteomes" id="UP001159427"/>
    </source>
</evidence>
<feature type="repeat" description="TPR" evidence="3">
    <location>
        <begin position="832"/>
        <end position="865"/>
    </location>
</feature>
<feature type="repeat" description="TPR" evidence="3">
    <location>
        <begin position="1000"/>
        <end position="1033"/>
    </location>
</feature>
<feature type="repeat" description="TPR" evidence="3">
    <location>
        <begin position="748"/>
        <end position="781"/>
    </location>
</feature>
<keyword evidence="1" id="KW-0677">Repeat</keyword>
<dbReference type="InterPro" id="IPR027417">
    <property type="entry name" value="P-loop_NTPase"/>
</dbReference>
<evidence type="ECO:0008006" key="7">
    <source>
        <dbReference type="Google" id="ProtNLM"/>
    </source>
</evidence>
<dbReference type="InterPro" id="IPR011990">
    <property type="entry name" value="TPR-like_helical_dom_sf"/>
</dbReference>
<proteinExistence type="predicted"/>
<comment type="caution">
    <text evidence="5">The sequence shown here is derived from an EMBL/GenBank/DDBJ whole genome shotgun (WGS) entry which is preliminary data.</text>
</comment>
<dbReference type="Pfam" id="PF13424">
    <property type="entry name" value="TPR_12"/>
    <property type="match status" value="7"/>
</dbReference>
<reference evidence="5 6" key="1">
    <citation type="submission" date="2022-05" db="EMBL/GenBank/DDBJ databases">
        <authorList>
            <consortium name="Genoscope - CEA"/>
            <person name="William W."/>
        </authorList>
    </citation>
    <scope>NUCLEOTIDE SEQUENCE [LARGE SCALE GENOMIC DNA]</scope>
</reference>
<feature type="coiled-coil region" evidence="4">
    <location>
        <begin position="167"/>
        <end position="215"/>
    </location>
</feature>
<feature type="repeat" description="TPR" evidence="3">
    <location>
        <begin position="1084"/>
        <end position="1117"/>
    </location>
</feature>
<dbReference type="EMBL" id="CALNXI010001167">
    <property type="protein sequence ID" value="CAH3158310.1"/>
    <property type="molecule type" value="Genomic_DNA"/>
</dbReference>
<accession>A0ABN8Q9H6</accession>
<keyword evidence="2 3" id="KW-0802">TPR repeat</keyword>
<keyword evidence="4" id="KW-0175">Coiled coil</keyword>
<organism evidence="5 6">
    <name type="scientific">Porites evermanni</name>
    <dbReference type="NCBI Taxonomy" id="104178"/>
    <lineage>
        <taxon>Eukaryota</taxon>
        <taxon>Metazoa</taxon>
        <taxon>Cnidaria</taxon>
        <taxon>Anthozoa</taxon>
        <taxon>Hexacorallia</taxon>
        <taxon>Scleractinia</taxon>
        <taxon>Fungiina</taxon>
        <taxon>Poritidae</taxon>
        <taxon>Porites</taxon>
    </lineage>
</organism>
<feature type="repeat" description="TPR" evidence="3">
    <location>
        <begin position="916"/>
        <end position="949"/>
    </location>
</feature>
<dbReference type="SMART" id="SM00028">
    <property type="entry name" value="TPR"/>
    <property type="match status" value="16"/>
</dbReference>
<evidence type="ECO:0000313" key="5">
    <source>
        <dbReference type="EMBL" id="CAH3158310.1"/>
    </source>
</evidence>
<feature type="repeat" description="TPR" evidence="3">
    <location>
        <begin position="874"/>
        <end position="907"/>
    </location>
</feature>
<feature type="repeat" description="TPR" evidence="3">
    <location>
        <begin position="1336"/>
        <end position="1369"/>
    </location>
</feature>
<dbReference type="SUPFAM" id="SSF52540">
    <property type="entry name" value="P-loop containing nucleoside triphosphate hydrolases"/>
    <property type="match status" value="1"/>
</dbReference>
<feature type="repeat" description="TPR" evidence="3">
    <location>
        <begin position="1252"/>
        <end position="1285"/>
    </location>
</feature>
<feature type="repeat" description="TPR" evidence="3">
    <location>
        <begin position="958"/>
        <end position="991"/>
    </location>
</feature>
<dbReference type="SUPFAM" id="SSF48452">
    <property type="entry name" value="TPR-like"/>
    <property type="match status" value="3"/>
</dbReference>
<dbReference type="InterPro" id="IPR019734">
    <property type="entry name" value="TPR_rpt"/>
</dbReference>
<feature type="repeat" description="TPR" evidence="3">
    <location>
        <begin position="1168"/>
        <end position="1201"/>
    </location>
</feature>
<dbReference type="PANTHER" id="PTHR45641:SF1">
    <property type="entry name" value="AAA+ ATPASE DOMAIN-CONTAINING PROTEIN"/>
    <property type="match status" value="1"/>
</dbReference>
<evidence type="ECO:0000256" key="1">
    <source>
        <dbReference type="ARBA" id="ARBA00022737"/>
    </source>
</evidence>
<feature type="repeat" description="TPR" evidence="3">
    <location>
        <begin position="1210"/>
        <end position="1243"/>
    </location>
</feature>
<feature type="repeat" description="TPR" evidence="3">
    <location>
        <begin position="1294"/>
        <end position="1327"/>
    </location>
</feature>
<dbReference type="Pfam" id="PF13374">
    <property type="entry name" value="TPR_10"/>
    <property type="match status" value="2"/>
</dbReference>
<name>A0ABN8Q9H6_9CNID</name>
<evidence type="ECO:0000256" key="4">
    <source>
        <dbReference type="SAM" id="Coils"/>
    </source>
</evidence>
<feature type="repeat" description="TPR" evidence="3">
    <location>
        <begin position="790"/>
        <end position="823"/>
    </location>
</feature>